<evidence type="ECO:0000313" key="7">
    <source>
        <dbReference type="EMBL" id="CAB3808677.1"/>
    </source>
</evidence>
<keyword evidence="3 6" id="KW-0812">Transmembrane</keyword>
<evidence type="ECO:0000256" key="2">
    <source>
        <dbReference type="ARBA" id="ARBA00022448"/>
    </source>
</evidence>
<proteinExistence type="predicted"/>
<evidence type="ECO:0000313" key="8">
    <source>
        <dbReference type="Proteomes" id="UP000494365"/>
    </source>
</evidence>
<gene>
    <name evidence="7" type="primary">farB</name>
    <name evidence="7" type="ORF">LMG28614_06859</name>
</gene>
<feature type="transmembrane region" description="Helical" evidence="6">
    <location>
        <begin position="37"/>
        <end position="56"/>
    </location>
</feature>
<evidence type="ECO:0000256" key="4">
    <source>
        <dbReference type="ARBA" id="ARBA00022989"/>
    </source>
</evidence>
<dbReference type="InterPro" id="IPR011701">
    <property type="entry name" value="MFS"/>
</dbReference>
<dbReference type="GO" id="GO:0016020">
    <property type="term" value="C:membrane"/>
    <property type="evidence" value="ECO:0007669"/>
    <property type="project" value="UniProtKB-SubCell"/>
</dbReference>
<dbReference type="Gene3D" id="1.20.1250.20">
    <property type="entry name" value="MFS general substrate transporter like domains"/>
    <property type="match status" value="1"/>
</dbReference>
<dbReference type="GO" id="GO:0022857">
    <property type="term" value="F:transmembrane transporter activity"/>
    <property type="evidence" value="ECO:0007669"/>
    <property type="project" value="InterPro"/>
</dbReference>
<reference evidence="7 8" key="1">
    <citation type="submission" date="2020-04" db="EMBL/GenBank/DDBJ databases">
        <authorList>
            <person name="De Canck E."/>
        </authorList>
    </citation>
    <scope>NUCLEOTIDE SEQUENCE [LARGE SCALE GENOMIC DNA]</scope>
    <source>
        <strain evidence="7 8">LMG 28614</strain>
    </source>
</reference>
<dbReference type="Proteomes" id="UP000494365">
    <property type="component" value="Unassembled WGS sequence"/>
</dbReference>
<sequence>MGYTATWAGYATAMTGVLAVVSAPLAAKLSSKFDGRWLVFAGVMWLGTITLVRTHADTDMTFWQVAVPQLLQGIGLPFFFVPLTGLALSSVEEPETASAAGPMNFCRTFGGAIATSVATSAWEDKTKYNRAELSGLVDHAGHYATTLTNSGWSADQAHERITDIVRSQAVMLATNQLFMIVGCCFVFAALAVWLAPKPARVADTSHAH</sequence>
<dbReference type="InterPro" id="IPR036259">
    <property type="entry name" value="MFS_trans_sf"/>
</dbReference>
<dbReference type="PANTHER" id="PTHR42718:SF9">
    <property type="entry name" value="MAJOR FACILITATOR SUPERFAMILY MULTIDRUG TRANSPORTER MFSC"/>
    <property type="match status" value="1"/>
</dbReference>
<evidence type="ECO:0000256" key="1">
    <source>
        <dbReference type="ARBA" id="ARBA00004141"/>
    </source>
</evidence>
<protein>
    <submittedName>
        <fullName evidence="7">Fatty acid resistance protein FarB</fullName>
    </submittedName>
</protein>
<dbReference type="RefSeq" id="WP_246279343.1">
    <property type="nucleotide sequence ID" value="NZ_CADIKK010000061.1"/>
</dbReference>
<dbReference type="AlphaFoldDB" id="A0A6S7BYN6"/>
<keyword evidence="2" id="KW-0813">Transport</keyword>
<evidence type="ECO:0000256" key="3">
    <source>
        <dbReference type="ARBA" id="ARBA00022692"/>
    </source>
</evidence>
<dbReference type="EMBL" id="CADIKK010000061">
    <property type="protein sequence ID" value="CAB3808677.1"/>
    <property type="molecule type" value="Genomic_DNA"/>
</dbReference>
<keyword evidence="5 6" id="KW-0472">Membrane</keyword>
<name>A0A6S7BYN6_9BURK</name>
<feature type="transmembrane region" description="Helical" evidence="6">
    <location>
        <begin position="177"/>
        <end position="195"/>
    </location>
</feature>
<accession>A0A6S7BYN6</accession>
<organism evidence="7 8">
    <name type="scientific">Paraburkholderia ultramafica</name>
    <dbReference type="NCBI Taxonomy" id="1544867"/>
    <lineage>
        <taxon>Bacteria</taxon>
        <taxon>Pseudomonadati</taxon>
        <taxon>Pseudomonadota</taxon>
        <taxon>Betaproteobacteria</taxon>
        <taxon>Burkholderiales</taxon>
        <taxon>Burkholderiaceae</taxon>
        <taxon>Paraburkholderia</taxon>
    </lineage>
</organism>
<dbReference type="SUPFAM" id="SSF103473">
    <property type="entry name" value="MFS general substrate transporter"/>
    <property type="match status" value="1"/>
</dbReference>
<keyword evidence="4 6" id="KW-1133">Transmembrane helix</keyword>
<evidence type="ECO:0000256" key="5">
    <source>
        <dbReference type="ARBA" id="ARBA00023136"/>
    </source>
</evidence>
<evidence type="ECO:0000256" key="6">
    <source>
        <dbReference type="SAM" id="Phobius"/>
    </source>
</evidence>
<dbReference type="Pfam" id="PF07690">
    <property type="entry name" value="MFS_1"/>
    <property type="match status" value="1"/>
</dbReference>
<keyword evidence="8" id="KW-1185">Reference proteome</keyword>
<dbReference type="PANTHER" id="PTHR42718">
    <property type="entry name" value="MAJOR FACILITATOR SUPERFAMILY MULTIDRUG TRANSPORTER MFSC"/>
    <property type="match status" value="1"/>
</dbReference>
<feature type="transmembrane region" description="Helical" evidence="6">
    <location>
        <begin position="6"/>
        <end position="25"/>
    </location>
</feature>
<comment type="subcellular location">
    <subcellularLocation>
        <location evidence="1">Membrane</location>
        <topology evidence="1">Multi-pass membrane protein</topology>
    </subcellularLocation>
</comment>